<keyword evidence="2 5" id="KW-0812">Transmembrane</keyword>
<keyword evidence="4 5" id="KW-0472">Membrane</keyword>
<reference evidence="6" key="1">
    <citation type="journal article" date="2021" name="mSystems">
        <title>Bacteria and Archaea Synergistically Convert Glycine Betaine to Biogenic Methane in the Formosa Cold Seep of the South China Sea.</title>
        <authorList>
            <person name="Li L."/>
            <person name="Zhang W."/>
            <person name="Zhang S."/>
            <person name="Song L."/>
            <person name="Sun Q."/>
            <person name="Zhang H."/>
            <person name="Xiang H."/>
            <person name="Dong X."/>
        </authorList>
    </citation>
    <scope>NUCLEOTIDE SEQUENCE</scope>
    <source>
        <strain evidence="6">ZWT</strain>
    </source>
</reference>
<feature type="transmembrane region" description="Helical" evidence="5">
    <location>
        <begin position="58"/>
        <end position="79"/>
    </location>
</feature>
<dbReference type="Pfam" id="PF04193">
    <property type="entry name" value="PQ-loop"/>
    <property type="match status" value="1"/>
</dbReference>
<dbReference type="Proteomes" id="UP001056429">
    <property type="component" value="Unassembled WGS sequence"/>
</dbReference>
<evidence type="ECO:0000313" key="7">
    <source>
        <dbReference type="Proteomes" id="UP001056429"/>
    </source>
</evidence>
<dbReference type="GO" id="GO:0016020">
    <property type="term" value="C:membrane"/>
    <property type="evidence" value="ECO:0007669"/>
    <property type="project" value="UniProtKB-SubCell"/>
</dbReference>
<evidence type="ECO:0000313" key="6">
    <source>
        <dbReference type="EMBL" id="MCM1988431.1"/>
    </source>
</evidence>
<dbReference type="InterPro" id="IPR047662">
    <property type="entry name" value="SemiSWEET"/>
</dbReference>
<reference evidence="6" key="2">
    <citation type="submission" date="2021-04" db="EMBL/GenBank/DDBJ databases">
        <authorList>
            <person name="Dong X."/>
        </authorList>
    </citation>
    <scope>NUCLEOTIDE SEQUENCE</scope>
    <source>
        <strain evidence="6">ZWT</strain>
    </source>
</reference>
<accession>A0A9J6NVB8</accession>
<dbReference type="EMBL" id="JAGSOJ010000001">
    <property type="protein sequence ID" value="MCM1988431.1"/>
    <property type="molecule type" value="Genomic_DNA"/>
</dbReference>
<dbReference type="InterPro" id="IPR006603">
    <property type="entry name" value="PQ-loop_rpt"/>
</dbReference>
<dbReference type="AlphaFoldDB" id="A0A9J6NVB8"/>
<evidence type="ECO:0000256" key="4">
    <source>
        <dbReference type="ARBA" id="ARBA00023136"/>
    </source>
</evidence>
<keyword evidence="6" id="KW-0762">Sugar transport</keyword>
<keyword evidence="7" id="KW-1185">Reference proteome</keyword>
<feature type="transmembrane region" description="Helical" evidence="5">
    <location>
        <begin position="33"/>
        <end position="51"/>
    </location>
</feature>
<protein>
    <submittedName>
        <fullName evidence="6">SemiSWEET family sugar transporter</fullName>
    </submittedName>
</protein>
<comment type="caution">
    <text evidence="6">The sequence shown here is derived from an EMBL/GenBank/DDBJ whole genome shotgun (WGS) entry which is preliminary data.</text>
</comment>
<comment type="subcellular location">
    <subcellularLocation>
        <location evidence="1">Membrane</location>
        <topology evidence="1">Multi-pass membrane protein</topology>
    </subcellularLocation>
</comment>
<evidence type="ECO:0000256" key="3">
    <source>
        <dbReference type="ARBA" id="ARBA00022989"/>
    </source>
</evidence>
<dbReference type="NCBIfam" id="NF037968">
    <property type="entry name" value="SemiSWEET_2"/>
    <property type="match status" value="1"/>
</dbReference>
<dbReference type="RefSeq" id="WP_250857300.1">
    <property type="nucleotide sequence ID" value="NZ_JAGSOJ010000001.1"/>
</dbReference>
<dbReference type="Gene3D" id="1.20.1280.290">
    <property type="match status" value="1"/>
</dbReference>
<proteinExistence type="predicted"/>
<evidence type="ECO:0000256" key="1">
    <source>
        <dbReference type="ARBA" id="ARBA00004141"/>
    </source>
</evidence>
<gene>
    <name evidence="6" type="ORF">KDK92_01680</name>
</gene>
<name>A0A9J6NVB8_9CLOT</name>
<evidence type="ECO:0000256" key="2">
    <source>
        <dbReference type="ARBA" id="ARBA00022692"/>
    </source>
</evidence>
<evidence type="ECO:0000256" key="5">
    <source>
        <dbReference type="SAM" id="Phobius"/>
    </source>
</evidence>
<sequence>MIEYVGLLAALLTTVSFLPQAIKVIKEKNTTGISLGMYSMFTVGVFLWLIYGISRSDFPVIIANATTFVFAGTILTMKIKYK</sequence>
<keyword evidence="3 5" id="KW-1133">Transmembrane helix</keyword>
<dbReference type="GO" id="GO:0051119">
    <property type="term" value="F:sugar transmembrane transporter activity"/>
    <property type="evidence" value="ECO:0007669"/>
    <property type="project" value="InterPro"/>
</dbReference>
<keyword evidence="6" id="KW-0813">Transport</keyword>
<organism evidence="6 7">
    <name type="scientific">Oceanirhabdus seepicola</name>
    <dbReference type="NCBI Taxonomy" id="2828781"/>
    <lineage>
        <taxon>Bacteria</taxon>
        <taxon>Bacillati</taxon>
        <taxon>Bacillota</taxon>
        <taxon>Clostridia</taxon>
        <taxon>Eubacteriales</taxon>
        <taxon>Clostridiaceae</taxon>
        <taxon>Oceanirhabdus</taxon>
    </lineage>
</organism>